<dbReference type="PANTHER" id="PTHR43156:SF2">
    <property type="entry name" value="STAGE II SPORULATION PROTEIN E"/>
    <property type="match status" value="1"/>
</dbReference>
<keyword evidence="4" id="KW-1185">Reference proteome</keyword>
<dbReference type="EMBL" id="OCNK01000006">
    <property type="protein sequence ID" value="SOE03407.1"/>
    <property type="molecule type" value="Genomic_DNA"/>
</dbReference>
<keyword evidence="1" id="KW-0378">Hydrolase</keyword>
<dbReference type="PANTHER" id="PTHR43156">
    <property type="entry name" value="STAGE II SPORULATION PROTEIN E-RELATED"/>
    <property type="match status" value="1"/>
</dbReference>
<dbReference type="Gene3D" id="3.60.40.10">
    <property type="entry name" value="PPM-type phosphatase domain"/>
    <property type="match status" value="1"/>
</dbReference>
<dbReference type="InterPro" id="IPR052016">
    <property type="entry name" value="Bact_Sigma-Reg"/>
</dbReference>
<dbReference type="SMART" id="SM00331">
    <property type="entry name" value="PP2C_SIG"/>
    <property type="match status" value="1"/>
</dbReference>
<dbReference type="Pfam" id="PF07228">
    <property type="entry name" value="SpoIIE"/>
    <property type="match status" value="1"/>
</dbReference>
<dbReference type="GO" id="GO:0016791">
    <property type="term" value="F:phosphatase activity"/>
    <property type="evidence" value="ECO:0007669"/>
    <property type="project" value="TreeGrafter"/>
</dbReference>
<evidence type="ECO:0000313" key="3">
    <source>
        <dbReference type="EMBL" id="SOE03407.1"/>
    </source>
</evidence>
<dbReference type="SUPFAM" id="SSF55781">
    <property type="entry name" value="GAF domain-like"/>
    <property type="match status" value="1"/>
</dbReference>
<sequence length="487" mass="51698">MARPERIPPEGLRRSALRAAMDFAGLSPEQLWMRYFGLGGHADLVDLDAHITGLLSLPPAQADVLAHAINEYLDELVAQHRVPYHRSSQGSRPTGPLTALVSLLLAAGSAPPEQLPALAAAAGRALGVEVTVHLVDHEQHALVQLPGAEGGGPARSALDNSMAGRAFRTTQIVASDRDTRPRLWVPVLDGADRLGVLGVDLADPSDLYDPALRQHCSWLASMLGHLVASMEPYGDELGRPRRNRPMTPSAELLWQQLPPLTAATDAFQLAGMLEPSYDTGGDAFDYALSATTVSLGIFDAVGHGMPAALMAAGALAGYRSARRDARGVFDQARAIDDVIAASFPGSAFVTGVLAEVDVSSGRLRYINAGHPPPLLLRGGRVVKELTGGRRVPFGLEASGLTVAEEPLEPGDWLCLYTDGIAEARDAAGAWFGEARLLDFLTREIASGQTAPETVRRLTEAVLRHQGGLLQDDATVLLARWTHADAPG</sequence>
<name>A0A286H6L2_9ACTN</name>
<dbReference type="Gene3D" id="3.30.450.40">
    <property type="match status" value="1"/>
</dbReference>
<dbReference type="OrthoDB" id="4935951at2"/>
<proteinExistence type="predicted"/>
<evidence type="ECO:0000259" key="2">
    <source>
        <dbReference type="PROSITE" id="PS51746"/>
    </source>
</evidence>
<protein>
    <submittedName>
        <fullName evidence="3">Stage II sporulation protein E (SpoIIE)</fullName>
    </submittedName>
</protein>
<dbReference type="PROSITE" id="PS51746">
    <property type="entry name" value="PPM_2"/>
    <property type="match status" value="1"/>
</dbReference>
<dbReference type="InterPro" id="IPR029016">
    <property type="entry name" value="GAF-like_dom_sf"/>
</dbReference>
<organism evidence="3 4">
    <name type="scientific">Blastococcus haudaquaticus</name>
    <dbReference type="NCBI Taxonomy" id="1938745"/>
    <lineage>
        <taxon>Bacteria</taxon>
        <taxon>Bacillati</taxon>
        <taxon>Actinomycetota</taxon>
        <taxon>Actinomycetes</taxon>
        <taxon>Geodermatophilales</taxon>
        <taxon>Geodermatophilaceae</taxon>
        <taxon>Blastococcus</taxon>
    </lineage>
</organism>
<dbReference type="InterPro" id="IPR001932">
    <property type="entry name" value="PPM-type_phosphatase-like_dom"/>
</dbReference>
<dbReference type="InterPro" id="IPR036457">
    <property type="entry name" value="PPM-type-like_dom_sf"/>
</dbReference>
<dbReference type="SUPFAM" id="SSF81606">
    <property type="entry name" value="PP2C-like"/>
    <property type="match status" value="1"/>
</dbReference>
<dbReference type="RefSeq" id="WP_097185832.1">
    <property type="nucleotide sequence ID" value="NZ_OCNK01000006.1"/>
</dbReference>
<reference evidence="4" key="1">
    <citation type="submission" date="2017-09" db="EMBL/GenBank/DDBJ databases">
        <authorList>
            <person name="Varghese N."/>
            <person name="Submissions S."/>
        </authorList>
    </citation>
    <scope>NUCLEOTIDE SEQUENCE [LARGE SCALE GENOMIC DNA]</scope>
    <source>
        <strain evidence="4">DSM 44270</strain>
    </source>
</reference>
<evidence type="ECO:0000313" key="4">
    <source>
        <dbReference type="Proteomes" id="UP000219482"/>
    </source>
</evidence>
<evidence type="ECO:0000256" key="1">
    <source>
        <dbReference type="ARBA" id="ARBA00022801"/>
    </source>
</evidence>
<feature type="domain" description="PPM-type phosphatase" evidence="2">
    <location>
        <begin position="266"/>
        <end position="480"/>
    </location>
</feature>
<dbReference type="Proteomes" id="UP000219482">
    <property type="component" value="Unassembled WGS sequence"/>
</dbReference>
<accession>A0A286H6L2</accession>
<dbReference type="AlphaFoldDB" id="A0A286H6L2"/>
<gene>
    <name evidence="3" type="ORF">SAMN06272739_4149</name>
</gene>